<dbReference type="SUPFAM" id="SSF46785">
    <property type="entry name" value="Winged helix' DNA-binding domain"/>
    <property type="match status" value="1"/>
</dbReference>
<evidence type="ECO:0000313" key="1">
    <source>
        <dbReference type="EMBL" id="ASN05298.1"/>
    </source>
</evidence>
<organism evidence="1 2">
    <name type="scientific">Virgibacillus necropolis</name>
    <dbReference type="NCBI Taxonomy" id="163877"/>
    <lineage>
        <taxon>Bacteria</taxon>
        <taxon>Bacillati</taxon>
        <taxon>Bacillota</taxon>
        <taxon>Bacilli</taxon>
        <taxon>Bacillales</taxon>
        <taxon>Bacillaceae</taxon>
        <taxon>Virgibacillus</taxon>
    </lineage>
</organism>
<evidence type="ECO:0000313" key="2">
    <source>
        <dbReference type="Proteomes" id="UP000204391"/>
    </source>
</evidence>
<protein>
    <submittedName>
        <fullName evidence="1">Helix-turn-helix domain-containing protein</fullName>
    </submittedName>
</protein>
<gene>
    <name evidence="1" type="ORF">CFK40_09875</name>
</gene>
<proteinExistence type="predicted"/>
<dbReference type="OrthoDB" id="2708249at2"/>
<accession>A0A221MCA1</accession>
<dbReference type="Proteomes" id="UP000204391">
    <property type="component" value="Chromosome"/>
</dbReference>
<dbReference type="InterPro" id="IPR036390">
    <property type="entry name" value="WH_DNA-bd_sf"/>
</dbReference>
<dbReference type="KEGG" id="vne:CFK40_09875"/>
<keyword evidence="2" id="KW-1185">Reference proteome</keyword>
<dbReference type="RefSeq" id="WP_089532148.1">
    <property type="nucleotide sequence ID" value="NZ_CP022437.1"/>
</dbReference>
<dbReference type="InterPro" id="IPR036388">
    <property type="entry name" value="WH-like_DNA-bd_sf"/>
</dbReference>
<dbReference type="AlphaFoldDB" id="A0A221MCA1"/>
<dbReference type="Pfam" id="PF13730">
    <property type="entry name" value="HTH_36"/>
    <property type="match status" value="1"/>
</dbReference>
<name>A0A221MCA1_9BACI</name>
<reference evidence="1 2" key="1">
    <citation type="journal article" date="2003" name="Int. J. Syst. Evol. Microbiol.">
        <title>Virgibacillus carmonensis sp. nov., Virgibacillus necropolis sp. nov. and Virgibacillus picturae sp. nov., three novel species isolated from deteriorated mural paintings, transfer of the species of the genus salibacillus to Virgibacillus, as Virgibacillus marismortui comb. nov. and Virgibacillus salexigens comb. nov., and emended description of the genus Virgibacillus.</title>
        <authorList>
            <person name="Heyrman J."/>
            <person name="Logan N.A."/>
            <person name="Busse H.J."/>
            <person name="Balcaen A."/>
            <person name="Lebbe L."/>
            <person name="Rodriguez-Diaz M."/>
            <person name="Swings J."/>
            <person name="De Vos P."/>
        </authorList>
    </citation>
    <scope>NUCLEOTIDE SEQUENCE [LARGE SCALE GENOMIC DNA]</scope>
    <source>
        <strain evidence="1 2">LMG 19488</strain>
    </source>
</reference>
<dbReference type="EMBL" id="CP022437">
    <property type="protein sequence ID" value="ASN05298.1"/>
    <property type="molecule type" value="Genomic_DNA"/>
</dbReference>
<sequence>MNYLSQYQPFNDKHELNEAVSDHLSRCKYDLNETDRDVLMMLSRYSVKYAGVSHLKVTTIANTVGKTKRTVQRTIRKLERLHIIETRSFLRKVTGGLGANIYVFLSPSVASSMTPRTSTETPTPVKDSAQVAENEPILFTNEKELLRNTSHKAPYKAFKDAVNTFAGNDSQPLVSKLYGVYLAQTKALKQAYEESELIDVAIQAINATMHASKRKAIRNVPGYYNGVISAMIDRMYDELIGDGLSA</sequence>
<dbReference type="Gene3D" id="1.10.10.10">
    <property type="entry name" value="Winged helix-like DNA-binding domain superfamily/Winged helix DNA-binding domain"/>
    <property type="match status" value="1"/>
</dbReference>